<gene>
    <name evidence="2" type="ORF">AAV99_01670</name>
</gene>
<feature type="transmembrane region" description="Helical" evidence="1">
    <location>
        <begin position="439"/>
        <end position="462"/>
    </location>
</feature>
<keyword evidence="1" id="KW-0812">Transmembrane</keyword>
<dbReference type="RefSeq" id="WP_047092220.1">
    <property type="nucleotide sequence ID" value="NZ_LBHU01000001.1"/>
</dbReference>
<dbReference type="STRING" id="874156.GCA_001021555_00946"/>
<dbReference type="PATRIC" id="fig|874156.12.peg.347"/>
<comment type="caution">
    <text evidence="2">The sequence shown here is derived from an EMBL/GenBank/DDBJ whole genome shotgun (WGS) entry which is preliminary data.</text>
</comment>
<keyword evidence="1" id="KW-1133">Transmembrane helix</keyword>
<keyword evidence="3" id="KW-1185">Reference proteome</keyword>
<name>A0A0H0XP58_9SPHN</name>
<evidence type="ECO:0008006" key="4">
    <source>
        <dbReference type="Google" id="ProtNLM"/>
    </source>
</evidence>
<proteinExistence type="predicted"/>
<keyword evidence="1" id="KW-0472">Membrane</keyword>
<accession>A0A0H0XP58</accession>
<organism evidence="2 3">
    <name type="scientific">Aurantiacibacter marinus</name>
    <dbReference type="NCBI Taxonomy" id="874156"/>
    <lineage>
        <taxon>Bacteria</taxon>
        <taxon>Pseudomonadati</taxon>
        <taxon>Pseudomonadota</taxon>
        <taxon>Alphaproteobacteria</taxon>
        <taxon>Sphingomonadales</taxon>
        <taxon>Erythrobacteraceae</taxon>
        <taxon>Aurantiacibacter</taxon>
    </lineage>
</organism>
<dbReference type="PANTHER" id="PTHR32309">
    <property type="entry name" value="TYROSINE-PROTEIN KINASE"/>
    <property type="match status" value="1"/>
</dbReference>
<dbReference type="GO" id="GO:0004713">
    <property type="term" value="F:protein tyrosine kinase activity"/>
    <property type="evidence" value="ECO:0007669"/>
    <property type="project" value="TreeGrafter"/>
</dbReference>
<evidence type="ECO:0000313" key="2">
    <source>
        <dbReference type="EMBL" id="KLI64358.1"/>
    </source>
</evidence>
<protein>
    <recommendedName>
        <fullName evidence="4">Polysaccharide chain length determinant N-terminal domain-containing protein</fullName>
    </recommendedName>
</protein>
<reference evidence="2 3" key="1">
    <citation type="submission" date="2015-04" db="EMBL/GenBank/DDBJ databases">
        <title>The draft genome sequence of Erythrobacter marinus HWDM-33.</title>
        <authorList>
            <person name="Zhuang L."/>
            <person name="Liu Y."/>
            <person name="Shao Z."/>
        </authorList>
    </citation>
    <scope>NUCLEOTIDE SEQUENCE [LARGE SCALE GENOMIC DNA]</scope>
    <source>
        <strain evidence="2 3">HWDM-33</strain>
    </source>
</reference>
<sequence length="474" mass="51162">MLQQATTQAEHQPRRLVRLWHIVRDGLPSFGRYRRYIMAIAPALLLVWGITAAYLVFAPAKYSSATTLILPGSGVGGSLNLNDVGQATTVTSSAFASTSLSPTENYKRLLMSDTTRTRTAESLGEDPASFPEPSIKLVDQTNLIEIRITGATPELAQARGEALRSTFLTILAELRRDEAAGREDADLDYIAELEGQVQETQRALLEFQGRTGLVSLEQFDTRVGAVDNLRAREREARAGRAQQSAVRSRLASVLDISPANVRRALRLKADPVFRSLLDRYADINTEATEASGTLGTAHAVREELEAERDALRSEIVSRGGAVSGLSSQALLGFADISVSDGRERMFEALIGAEGMAAGANAIVSEIRNQIGEQNAQNPQLVVQASELADLLREHRVAEATFSSALARLDTNKADPFASYPLVQTFEVPSLPADQSSPSLLIALLGAIAASIFIIMGFALAWLRQPILAKLLPSA</sequence>
<dbReference type="PANTHER" id="PTHR32309:SF13">
    <property type="entry name" value="FERRIC ENTEROBACTIN TRANSPORT PROTEIN FEPE"/>
    <property type="match status" value="1"/>
</dbReference>
<evidence type="ECO:0000256" key="1">
    <source>
        <dbReference type="SAM" id="Phobius"/>
    </source>
</evidence>
<dbReference type="InterPro" id="IPR050445">
    <property type="entry name" value="Bact_polysacc_biosynth/exp"/>
</dbReference>
<dbReference type="Proteomes" id="UP000053455">
    <property type="component" value="Unassembled WGS sequence"/>
</dbReference>
<dbReference type="GO" id="GO:0005886">
    <property type="term" value="C:plasma membrane"/>
    <property type="evidence" value="ECO:0007669"/>
    <property type="project" value="TreeGrafter"/>
</dbReference>
<dbReference type="EMBL" id="LBHU01000001">
    <property type="protein sequence ID" value="KLI64358.1"/>
    <property type="molecule type" value="Genomic_DNA"/>
</dbReference>
<evidence type="ECO:0000313" key="3">
    <source>
        <dbReference type="Proteomes" id="UP000053455"/>
    </source>
</evidence>
<dbReference type="AlphaFoldDB" id="A0A0H0XP58"/>
<feature type="transmembrane region" description="Helical" evidence="1">
    <location>
        <begin position="36"/>
        <end position="57"/>
    </location>
</feature>